<feature type="chain" id="PRO_5009241897" evidence="5">
    <location>
        <begin position="34"/>
        <end position="998"/>
    </location>
</feature>
<keyword evidence="7" id="KW-0645">Protease</keyword>
<keyword evidence="7" id="KW-0121">Carboxypeptidase</keyword>
<evidence type="ECO:0000256" key="4">
    <source>
        <dbReference type="SAM" id="MobiDB-lite"/>
    </source>
</evidence>
<feature type="compositionally biased region" description="Low complexity" evidence="4">
    <location>
        <begin position="877"/>
        <end position="890"/>
    </location>
</feature>
<protein>
    <submittedName>
        <fullName evidence="7">Carboxypeptidase regulatory-like domain-containing protein</fullName>
    </submittedName>
</protein>
<dbReference type="GO" id="GO:0009279">
    <property type="term" value="C:cell outer membrane"/>
    <property type="evidence" value="ECO:0007669"/>
    <property type="project" value="UniProtKB-SubCell"/>
</dbReference>
<keyword evidence="5" id="KW-0732">Signal</keyword>
<evidence type="ECO:0000256" key="5">
    <source>
        <dbReference type="SAM" id="SignalP"/>
    </source>
</evidence>
<dbReference type="Proteomes" id="UP000182427">
    <property type="component" value="Chromosome I"/>
</dbReference>
<evidence type="ECO:0000313" key="7">
    <source>
        <dbReference type="EMBL" id="SDF52628.1"/>
    </source>
</evidence>
<comment type="subcellular location">
    <subcellularLocation>
        <location evidence="1">Cell outer membrane</location>
    </subcellularLocation>
</comment>
<dbReference type="OrthoDB" id="98676at2"/>
<dbReference type="Pfam" id="PF13620">
    <property type="entry name" value="CarboxypepD_reg"/>
    <property type="match status" value="1"/>
</dbReference>
<organism evidence="7 8">
    <name type="scientific">Terriglobus roseus</name>
    <dbReference type="NCBI Taxonomy" id="392734"/>
    <lineage>
        <taxon>Bacteria</taxon>
        <taxon>Pseudomonadati</taxon>
        <taxon>Acidobacteriota</taxon>
        <taxon>Terriglobia</taxon>
        <taxon>Terriglobales</taxon>
        <taxon>Acidobacteriaceae</taxon>
        <taxon>Terriglobus</taxon>
    </lineage>
</organism>
<feature type="signal peptide" evidence="5">
    <location>
        <begin position="1"/>
        <end position="33"/>
    </location>
</feature>
<keyword evidence="8" id="KW-1185">Reference proteome</keyword>
<dbReference type="Gene3D" id="2.40.170.20">
    <property type="entry name" value="TonB-dependent receptor, beta-barrel domain"/>
    <property type="match status" value="1"/>
</dbReference>
<dbReference type="GO" id="GO:0030246">
    <property type="term" value="F:carbohydrate binding"/>
    <property type="evidence" value="ECO:0007669"/>
    <property type="project" value="InterPro"/>
</dbReference>
<feature type="region of interest" description="Disordered" evidence="4">
    <location>
        <begin position="877"/>
        <end position="927"/>
    </location>
</feature>
<keyword evidence="3" id="KW-0998">Cell outer membrane</keyword>
<keyword evidence="7" id="KW-0378">Hydrolase</keyword>
<feature type="domain" description="TonB-dependent transporter Oar-like beta-barrel" evidence="6">
    <location>
        <begin position="331"/>
        <end position="561"/>
    </location>
</feature>
<evidence type="ECO:0000313" key="8">
    <source>
        <dbReference type="Proteomes" id="UP000182427"/>
    </source>
</evidence>
<evidence type="ECO:0000256" key="3">
    <source>
        <dbReference type="ARBA" id="ARBA00023237"/>
    </source>
</evidence>
<dbReference type="AlphaFoldDB" id="A0A1G7LSV1"/>
<name>A0A1G7LSV1_9BACT</name>
<dbReference type="InterPro" id="IPR013784">
    <property type="entry name" value="Carb-bd-like_fold"/>
</dbReference>
<dbReference type="SUPFAM" id="SSF56935">
    <property type="entry name" value="Porins"/>
    <property type="match status" value="1"/>
</dbReference>
<evidence type="ECO:0000259" key="6">
    <source>
        <dbReference type="Pfam" id="PF25183"/>
    </source>
</evidence>
<dbReference type="InterPro" id="IPR036942">
    <property type="entry name" value="Beta-barrel_TonB_sf"/>
</dbReference>
<dbReference type="Gene3D" id="2.60.40.10">
    <property type="entry name" value="Immunoglobulins"/>
    <property type="match status" value="1"/>
</dbReference>
<proteinExistence type="predicted"/>
<keyword evidence="2" id="KW-0472">Membrane</keyword>
<dbReference type="GO" id="GO:0004180">
    <property type="term" value="F:carboxypeptidase activity"/>
    <property type="evidence" value="ECO:0007669"/>
    <property type="project" value="UniProtKB-KW"/>
</dbReference>
<dbReference type="EMBL" id="LT629690">
    <property type="protein sequence ID" value="SDF52628.1"/>
    <property type="molecule type" value="Genomic_DNA"/>
</dbReference>
<feature type="compositionally biased region" description="Gly residues" evidence="4">
    <location>
        <begin position="891"/>
        <end position="927"/>
    </location>
</feature>
<gene>
    <name evidence="7" type="ORF">SAMN05444167_2618</name>
</gene>
<dbReference type="SUPFAM" id="SSF49452">
    <property type="entry name" value="Starch-binding domain-like"/>
    <property type="match status" value="1"/>
</dbReference>
<dbReference type="Pfam" id="PF25183">
    <property type="entry name" value="OMP_b-brl_4"/>
    <property type="match status" value="1"/>
</dbReference>
<reference evidence="7 8" key="1">
    <citation type="submission" date="2016-10" db="EMBL/GenBank/DDBJ databases">
        <authorList>
            <person name="de Groot N.N."/>
        </authorList>
    </citation>
    <scope>NUCLEOTIDE SEQUENCE [LARGE SCALE GENOMIC DNA]</scope>
    <source>
        <strain evidence="7 8">GAS232</strain>
    </source>
</reference>
<evidence type="ECO:0000256" key="2">
    <source>
        <dbReference type="ARBA" id="ARBA00023136"/>
    </source>
</evidence>
<dbReference type="InterPro" id="IPR013783">
    <property type="entry name" value="Ig-like_fold"/>
</dbReference>
<sequence>MNFCLSSSRRLSIAILSVSLAGSATLCAPMAYAQTASAATVTGFVLDPDQAAIPGATVTLTPAKGQALVTTSGSDGAYTFRNVPAGTYSVTVTMQGFASFVRQGVRVGTATVNLNTAMTVQAESTEINVTTQNTQVSTDPDSNGSSVVIKDKDLEALSDDPDELSSELSALAGPSAGPNGGQIYVDGFTGGTLPPKSSIREIRVNQNPFSAQFDKQGFGRVEVFTKPGTDKYHGNFSIQGNDKAFNTSSPFLGSTNQQPDYHRIFFIGSLTGPATKTSSYSIAGSYRDIEDNSIFAGYAVTSSPSSSVLCQPGDLTCTLNVYPDASRATFHPQKRWDLTPRYDVALGEKNTLTIRYQFEHNDQTNAGLGATSLNTTAYNSGVHEHQLTISDTQIISSKLINETRLQLVRQITSQSPLNTTPTLTVTGYFTGGGSSAGTQNSTNDHLELQNYTSIALQKNFIRAGVRLRVYREALFSNAGSNGTFTYGPTYNCTTAPCTALTSDYNYVHGQPFQYRVTTINNPRAEQSLADVGFYAEDDWKIKPNMTLSYGARLESQSAINSKADIAPRVALSYGVPSKKGNPGTVIRAGWGIFYDRFDLSDVIQTQRQNGINQVTNIYGASRNADGSVAAITTGCGPTNTTACGTGTLGSQTIYQLGANLRSSYNMQTALGVDQQVGKRSTVSFNYLNTIGDHMYMSRSIPTAAGNYVYQYQSGGVYRQNQIIVNVRTQLSPRFSMFGFYTYSNAKANTNGPDAFPTDSLNPRTDYGRALFNATNRVFLFGNWNAPYGINLSPFFSVNSGSPYNITTGTDVNGDTVINDRAGFANGVSGNCKTATDFISTGITSANRVPQGYCTGPSNVQGNLRIVKVFGFGAKTGAAARGGRNGQNGQNGQNGPGGGMPPGGGGPRGGGGGGGRGPGGPGGFGGGASSGHKYTLSVGAQIQNLFNYVPYSTPSGSLSSYSPDPSKNLFGKSTSLSSMGPGGSSAAVRTVTLQMSFNF</sequence>
<evidence type="ECO:0000256" key="1">
    <source>
        <dbReference type="ARBA" id="ARBA00004442"/>
    </source>
</evidence>
<accession>A0A1G7LSV1</accession>
<dbReference type="InterPro" id="IPR057601">
    <property type="entry name" value="Oar-like_b-barrel"/>
</dbReference>